<keyword evidence="2" id="KW-1185">Reference proteome</keyword>
<name>A0A0C9YNG1_9AGAM</name>
<evidence type="ECO:0000313" key="2">
    <source>
        <dbReference type="Proteomes" id="UP000054018"/>
    </source>
</evidence>
<dbReference type="HOGENOM" id="CLU_2923519_0_0_1"/>
<protein>
    <submittedName>
        <fullName evidence="1">Uncharacterized protein</fullName>
    </submittedName>
</protein>
<dbReference type="AlphaFoldDB" id="A0A0C9YNG1"/>
<accession>A0A0C9YNG1</accession>
<dbReference type="Proteomes" id="UP000054018">
    <property type="component" value="Unassembled WGS sequence"/>
</dbReference>
<reference evidence="1 2" key="1">
    <citation type="submission" date="2014-04" db="EMBL/GenBank/DDBJ databases">
        <authorList>
            <consortium name="DOE Joint Genome Institute"/>
            <person name="Kuo A."/>
            <person name="Kohler A."/>
            <person name="Costa M.D."/>
            <person name="Nagy L.G."/>
            <person name="Floudas D."/>
            <person name="Copeland A."/>
            <person name="Barry K.W."/>
            <person name="Cichocki N."/>
            <person name="Veneault-Fourrey C."/>
            <person name="LaButti K."/>
            <person name="Lindquist E.A."/>
            <person name="Lipzen A."/>
            <person name="Lundell T."/>
            <person name="Morin E."/>
            <person name="Murat C."/>
            <person name="Sun H."/>
            <person name="Tunlid A."/>
            <person name="Henrissat B."/>
            <person name="Grigoriev I.V."/>
            <person name="Hibbett D.S."/>
            <person name="Martin F."/>
            <person name="Nordberg H.P."/>
            <person name="Cantor M.N."/>
            <person name="Hua S.X."/>
        </authorList>
    </citation>
    <scope>NUCLEOTIDE SEQUENCE [LARGE SCALE GENOMIC DNA]</scope>
    <source>
        <strain evidence="1 2">441</strain>
    </source>
</reference>
<proteinExistence type="predicted"/>
<evidence type="ECO:0000313" key="1">
    <source>
        <dbReference type="EMBL" id="KIK18281.1"/>
    </source>
</evidence>
<organism evidence="1 2">
    <name type="scientific">Pisolithus microcarpus 441</name>
    <dbReference type="NCBI Taxonomy" id="765257"/>
    <lineage>
        <taxon>Eukaryota</taxon>
        <taxon>Fungi</taxon>
        <taxon>Dikarya</taxon>
        <taxon>Basidiomycota</taxon>
        <taxon>Agaricomycotina</taxon>
        <taxon>Agaricomycetes</taxon>
        <taxon>Agaricomycetidae</taxon>
        <taxon>Boletales</taxon>
        <taxon>Sclerodermatineae</taxon>
        <taxon>Pisolithaceae</taxon>
        <taxon>Pisolithus</taxon>
    </lineage>
</organism>
<dbReference type="EMBL" id="KN833808">
    <property type="protein sequence ID" value="KIK18281.1"/>
    <property type="molecule type" value="Genomic_DNA"/>
</dbReference>
<sequence length="61" mass="6771">MIVLWCEALSVASYSQRTLLPVERVHQFSLFLDAIIYDISGIGGRGGLVLRHDCHPGSFPQ</sequence>
<reference evidence="2" key="2">
    <citation type="submission" date="2015-01" db="EMBL/GenBank/DDBJ databases">
        <title>Evolutionary Origins and Diversification of the Mycorrhizal Mutualists.</title>
        <authorList>
            <consortium name="DOE Joint Genome Institute"/>
            <consortium name="Mycorrhizal Genomics Consortium"/>
            <person name="Kohler A."/>
            <person name="Kuo A."/>
            <person name="Nagy L.G."/>
            <person name="Floudas D."/>
            <person name="Copeland A."/>
            <person name="Barry K.W."/>
            <person name="Cichocki N."/>
            <person name="Veneault-Fourrey C."/>
            <person name="LaButti K."/>
            <person name="Lindquist E.A."/>
            <person name="Lipzen A."/>
            <person name="Lundell T."/>
            <person name="Morin E."/>
            <person name="Murat C."/>
            <person name="Riley R."/>
            <person name="Ohm R."/>
            <person name="Sun H."/>
            <person name="Tunlid A."/>
            <person name="Henrissat B."/>
            <person name="Grigoriev I.V."/>
            <person name="Hibbett D.S."/>
            <person name="Martin F."/>
        </authorList>
    </citation>
    <scope>NUCLEOTIDE SEQUENCE [LARGE SCALE GENOMIC DNA]</scope>
    <source>
        <strain evidence="2">441</strain>
    </source>
</reference>
<gene>
    <name evidence="1" type="ORF">PISMIDRAFT_684316</name>
</gene>